<dbReference type="EMBL" id="MJMI01000023">
    <property type="protein sequence ID" value="OLQ95515.1"/>
    <property type="molecule type" value="Genomic_DNA"/>
</dbReference>
<proteinExistence type="predicted"/>
<keyword evidence="2" id="KW-1185">Reference proteome</keyword>
<evidence type="ECO:0000313" key="2">
    <source>
        <dbReference type="Proteomes" id="UP000186206"/>
    </source>
</evidence>
<organism evidence="1 2">
    <name type="scientific">Vibrio ponticus</name>
    <dbReference type="NCBI Taxonomy" id="265668"/>
    <lineage>
        <taxon>Bacteria</taxon>
        <taxon>Pseudomonadati</taxon>
        <taxon>Pseudomonadota</taxon>
        <taxon>Gammaproteobacteria</taxon>
        <taxon>Vibrionales</taxon>
        <taxon>Vibrionaceae</taxon>
        <taxon>Vibrio</taxon>
    </lineage>
</organism>
<dbReference type="RefSeq" id="WP_075647871.1">
    <property type="nucleotide sequence ID" value="NZ_AP019658.1"/>
</dbReference>
<sequence length="170" mass="20150">MDSEIFFCNQTYNRSWLKDKKSSNGIQYKIIQAIMDLAIRNGGGVITQKEMLAYSPEIEEYLERRSFRVVPASGTEMTGNGRRIHHAKYSHTKSVAVLWSVVEDKVYFTFDDHAPIKYHRAIYSFHQLRLGRPVFPRRSKCSRKMREILKSKKPWIYKGIDPRDRYYYSK</sequence>
<comment type="caution">
    <text evidence="1">The sequence shown here is derived from an EMBL/GenBank/DDBJ whole genome shotgun (WGS) entry which is preliminary data.</text>
</comment>
<gene>
    <name evidence="1" type="ORF">BIY21_20700</name>
</gene>
<accession>A0ABX3FNI1</accession>
<evidence type="ECO:0000313" key="1">
    <source>
        <dbReference type="EMBL" id="OLQ95515.1"/>
    </source>
</evidence>
<name>A0ABX3FNI1_9VIBR</name>
<dbReference type="Proteomes" id="UP000186206">
    <property type="component" value="Unassembled WGS sequence"/>
</dbReference>
<reference evidence="1 2" key="1">
    <citation type="submission" date="2016-09" db="EMBL/GenBank/DDBJ databases">
        <title>Genomic Taxonomy of the Vibrionaceae.</title>
        <authorList>
            <person name="Gonzalez-Castillo A."/>
            <person name="Gomez-Gil B."/>
            <person name="Enciso-Ibarra K."/>
        </authorList>
    </citation>
    <scope>NUCLEOTIDE SEQUENCE [LARGE SCALE GENOMIC DNA]</scope>
    <source>
        <strain evidence="1 2">CAIM 1731</strain>
    </source>
</reference>
<protein>
    <submittedName>
        <fullName evidence="1">Uncharacterized protein</fullName>
    </submittedName>
</protein>